<dbReference type="EMBL" id="CAJVQC010068618">
    <property type="protein sequence ID" value="CAG8808241.1"/>
    <property type="molecule type" value="Genomic_DNA"/>
</dbReference>
<organism evidence="1 2">
    <name type="scientific">Racocetra persica</name>
    <dbReference type="NCBI Taxonomy" id="160502"/>
    <lineage>
        <taxon>Eukaryota</taxon>
        <taxon>Fungi</taxon>
        <taxon>Fungi incertae sedis</taxon>
        <taxon>Mucoromycota</taxon>
        <taxon>Glomeromycotina</taxon>
        <taxon>Glomeromycetes</taxon>
        <taxon>Diversisporales</taxon>
        <taxon>Gigasporaceae</taxon>
        <taxon>Racocetra</taxon>
    </lineage>
</organism>
<comment type="caution">
    <text evidence="1">The sequence shown here is derived from an EMBL/GenBank/DDBJ whole genome shotgun (WGS) entry which is preliminary data.</text>
</comment>
<evidence type="ECO:0000313" key="1">
    <source>
        <dbReference type="EMBL" id="CAG8808241.1"/>
    </source>
</evidence>
<gene>
    <name evidence="1" type="ORF">RPERSI_LOCUS22574</name>
</gene>
<feature type="non-terminal residue" evidence="1">
    <location>
        <position position="1"/>
    </location>
</feature>
<evidence type="ECO:0000313" key="2">
    <source>
        <dbReference type="Proteomes" id="UP000789920"/>
    </source>
</evidence>
<sequence length="59" mass="6805">KTGKQVHNKLQNLVTKYMTESLNKTDKGVSTWPFYTEMNDILGNRENINLNYLINSTGQ</sequence>
<protein>
    <submittedName>
        <fullName evidence="1">21202_t:CDS:1</fullName>
    </submittedName>
</protein>
<dbReference type="Proteomes" id="UP000789920">
    <property type="component" value="Unassembled WGS sequence"/>
</dbReference>
<feature type="non-terminal residue" evidence="1">
    <location>
        <position position="59"/>
    </location>
</feature>
<reference evidence="1" key="1">
    <citation type="submission" date="2021-06" db="EMBL/GenBank/DDBJ databases">
        <authorList>
            <person name="Kallberg Y."/>
            <person name="Tangrot J."/>
            <person name="Rosling A."/>
        </authorList>
    </citation>
    <scope>NUCLEOTIDE SEQUENCE</scope>
    <source>
        <strain evidence="1">MA461A</strain>
    </source>
</reference>
<keyword evidence="2" id="KW-1185">Reference proteome</keyword>
<accession>A0ACA9RSN5</accession>
<name>A0ACA9RSN5_9GLOM</name>
<proteinExistence type="predicted"/>